<organism evidence="6 7">
    <name type="scientific">Nocardioides aquaticus</name>
    <dbReference type="NCBI Taxonomy" id="160826"/>
    <lineage>
        <taxon>Bacteria</taxon>
        <taxon>Bacillati</taxon>
        <taxon>Actinomycetota</taxon>
        <taxon>Actinomycetes</taxon>
        <taxon>Propionibacteriales</taxon>
        <taxon>Nocardioidaceae</taxon>
        <taxon>Nocardioides</taxon>
    </lineage>
</organism>
<dbReference type="RefSeq" id="WP_214056687.1">
    <property type="nucleotide sequence ID" value="NZ_CP075371.1"/>
</dbReference>
<dbReference type="InterPro" id="IPR003798">
    <property type="entry name" value="DNA_recombination_RmuC"/>
</dbReference>
<comment type="function">
    <text evidence="1">Involved in DNA recombination.</text>
</comment>
<dbReference type="PANTHER" id="PTHR30563:SF0">
    <property type="entry name" value="DNA RECOMBINATION PROTEIN RMUC"/>
    <property type="match status" value="1"/>
</dbReference>
<comment type="similarity">
    <text evidence="2">Belongs to the RmuC family.</text>
</comment>
<evidence type="ECO:0000256" key="3">
    <source>
        <dbReference type="ARBA" id="ARBA00023054"/>
    </source>
</evidence>
<sequence length="383" mass="41205">MTTGSETQTPLLVLVLVCVLLALLVGGAVGYALGALRTRAAAGGAAAGGADQAARESSAAEAAVLRESLDRLHDQMRDLEHSRVSWQSRLHQQVDDVRHTTDSLRRETASLATALRKPAVRGRWGELHLRRAVELAGLVDRCDFEEQVRLHGPDGAEALDAGALRPDLVVRLAGGRSIVVDAKVPLEAYLDATTSTDDEEREAHLVRHARQLRTHVDALAAKSYWRSLPGSPDFVVLFVPAESFLAAALETEPALLEHAAARHVVLASPTTLIGLLRTVALGWSHAALTEQAQEVHRLGRELHARLATWSGHLDQVGRSLNAAVGHYNSAVGSLDTRVLVSARRFEELGVTHDELAPPRTVGLRAVDRRGAAPEDPPDRTVAI</sequence>
<keyword evidence="5" id="KW-1133">Transmembrane helix</keyword>
<keyword evidence="5" id="KW-0812">Transmembrane</keyword>
<keyword evidence="5" id="KW-0472">Membrane</keyword>
<gene>
    <name evidence="6" type="ORF">ENKNEFLB_03705</name>
</gene>
<protein>
    <recommendedName>
        <fullName evidence="8">DNA recombination protein RmuC</fullName>
    </recommendedName>
</protein>
<evidence type="ECO:0000313" key="6">
    <source>
        <dbReference type="EMBL" id="QVT81297.1"/>
    </source>
</evidence>
<reference evidence="6 7" key="1">
    <citation type="submission" date="2021-05" db="EMBL/GenBank/DDBJ databases">
        <title>Complete genome of Nocardioides aquaticus KCTC 9944T isolated from meromictic and hypersaline Ekho Lake, Antarctica.</title>
        <authorList>
            <person name="Hwang K."/>
            <person name="Kim K.M."/>
            <person name="Choe H."/>
        </authorList>
    </citation>
    <scope>NUCLEOTIDE SEQUENCE [LARGE SCALE GENOMIC DNA]</scope>
    <source>
        <strain evidence="6 7">KCTC 9944</strain>
    </source>
</reference>
<dbReference type="Pfam" id="PF02646">
    <property type="entry name" value="RmuC"/>
    <property type="match status" value="1"/>
</dbReference>
<evidence type="ECO:0000256" key="4">
    <source>
        <dbReference type="ARBA" id="ARBA00023172"/>
    </source>
</evidence>
<keyword evidence="7" id="KW-1185">Reference proteome</keyword>
<dbReference type="PANTHER" id="PTHR30563">
    <property type="entry name" value="DNA RECOMBINATION PROTEIN RMUC"/>
    <property type="match status" value="1"/>
</dbReference>
<evidence type="ECO:0000313" key="7">
    <source>
        <dbReference type="Proteomes" id="UP000679307"/>
    </source>
</evidence>
<keyword evidence="4" id="KW-0233">DNA recombination</keyword>
<evidence type="ECO:0000256" key="2">
    <source>
        <dbReference type="ARBA" id="ARBA00009840"/>
    </source>
</evidence>
<name>A0ABX8EL85_9ACTN</name>
<dbReference type="EMBL" id="CP075371">
    <property type="protein sequence ID" value="QVT81297.1"/>
    <property type="molecule type" value="Genomic_DNA"/>
</dbReference>
<feature type="transmembrane region" description="Helical" evidence="5">
    <location>
        <begin position="12"/>
        <end position="33"/>
    </location>
</feature>
<evidence type="ECO:0008006" key="8">
    <source>
        <dbReference type="Google" id="ProtNLM"/>
    </source>
</evidence>
<proteinExistence type="inferred from homology"/>
<dbReference type="Proteomes" id="UP000679307">
    <property type="component" value="Chromosome"/>
</dbReference>
<evidence type="ECO:0000256" key="5">
    <source>
        <dbReference type="SAM" id="Phobius"/>
    </source>
</evidence>
<keyword evidence="3" id="KW-0175">Coiled coil</keyword>
<evidence type="ECO:0000256" key="1">
    <source>
        <dbReference type="ARBA" id="ARBA00003416"/>
    </source>
</evidence>
<accession>A0ABX8EL85</accession>